<dbReference type="Proteomes" id="UP000288716">
    <property type="component" value="Unassembled WGS sequence"/>
</dbReference>
<evidence type="ECO:0000313" key="8">
    <source>
        <dbReference type="EMBL" id="RWS28347.1"/>
    </source>
</evidence>
<dbReference type="STRING" id="299467.A0A443SLE4"/>
<evidence type="ECO:0000256" key="3">
    <source>
        <dbReference type="ARBA" id="ARBA00022723"/>
    </source>
</evidence>
<feature type="domain" description="EF-hand" evidence="7">
    <location>
        <begin position="146"/>
        <end position="181"/>
    </location>
</feature>
<dbReference type="InterPro" id="IPR018247">
    <property type="entry name" value="EF_Hand_1_Ca_BS"/>
</dbReference>
<comment type="similarity">
    <text evidence="1">Belongs to the recoverin family.</text>
</comment>
<dbReference type="SMART" id="SM00054">
    <property type="entry name" value="EFh"/>
    <property type="match status" value="3"/>
</dbReference>
<dbReference type="InterPro" id="IPR011992">
    <property type="entry name" value="EF-hand-dom_pair"/>
</dbReference>
<dbReference type="EMBL" id="NCKV01001438">
    <property type="protein sequence ID" value="RWS28347.1"/>
    <property type="molecule type" value="Genomic_DNA"/>
</dbReference>
<dbReference type="PANTHER" id="PTHR23055:SF178">
    <property type="entry name" value="NEUROCALCIN HOMOLOG"/>
    <property type="match status" value="1"/>
</dbReference>
<evidence type="ECO:0000256" key="2">
    <source>
        <dbReference type="ARBA" id="ARBA00022707"/>
    </source>
</evidence>
<dbReference type="VEuPathDB" id="VectorBase:LDEU003693"/>
<dbReference type="PRINTS" id="PR00450">
    <property type="entry name" value="RECOVERIN"/>
</dbReference>
<sequence>MADKRLLNDEEVRYILRNSFLVEEEIRQWYDTFQVDCPDGRLDKQKLIEMHKKFYKRGSPEDFCELLFKLIDKDGNGTIEFMEYLVAFAIMTSSDPNERLKWAFKLFDLNRNNFIEKSEMVNVVKALYEMIGRECSFDFEDETETDFESGVKSAFDRLDINHDGHISEEEFIEVCKKVPGLAKVLRIG</sequence>
<dbReference type="CDD" id="cd00051">
    <property type="entry name" value="EFh"/>
    <property type="match status" value="2"/>
</dbReference>
<keyword evidence="6" id="KW-0449">Lipoprotein</keyword>
<proteinExistence type="inferred from homology"/>
<evidence type="ECO:0000256" key="6">
    <source>
        <dbReference type="ARBA" id="ARBA00023288"/>
    </source>
</evidence>
<organism evidence="8 9">
    <name type="scientific">Leptotrombidium deliense</name>
    <dbReference type="NCBI Taxonomy" id="299467"/>
    <lineage>
        <taxon>Eukaryota</taxon>
        <taxon>Metazoa</taxon>
        <taxon>Ecdysozoa</taxon>
        <taxon>Arthropoda</taxon>
        <taxon>Chelicerata</taxon>
        <taxon>Arachnida</taxon>
        <taxon>Acari</taxon>
        <taxon>Acariformes</taxon>
        <taxon>Trombidiformes</taxon>
        <taxon>Prostigmata</taxon>
        <taxon>Anystina</taxon>
        <taxon>Parasitengona</taxon>
        <taxon>Trombiculoidea</taxon>
        <taxon>Trombiculidae</taxon>
        <taxon>Leptotrombidium</taxon>
    </lineage>
</organism>
<reference evidence="8 9" key="1">
    <citation type="journal article" date="2018" name="Gigascience">
        <title>Genomes of trombidid mites reveal novel predicted allergens and laterally-transferred genes associated with secondary metabolism.</title>
        <authorList>
            <person name="Dong X."/>
            <person name="Chaisiri K."/>
            <person name="Xia D."/>
            <person name="Armstrong S.D."/>
            <person name="Fang Y."/>
            <person name="Donnelly M.J."/>
            <person name="Kadowaki T."/>
            <person name="McGarry J.W."/>
            <person name="Darby A.C."/>
            <person name="Makepeace B.L."/>
        </authorList>
    </citation>
    <scope>NUCLEOTIDE SEQUENCE [LARGE SCALE GENOMIC DNA]</scope>
    <source>
        <strain evidence="8">UoL-UT</strain>
    </source>
</reference>
<dbReference type="InterPro" id="IPR002048">
    <property type="entry name" value="EF_hand_dom"/>
</dbReference>
<comment type="caution">
    <text evidence="8">The sequence shown here is derived from an EMBL/GenBank/DDBJ whole genome shotgun (WGS) entry which is preliminary data.</text>
</comment>
<keyword evidence="2" id="KW-0519">Myristate</keyword>
<dbReference type="PROSITE" id="PS00018">
    <property type="entry name" value="EF_HAND_1"/>
    <property type="match status" value="3"/>
</dbReference>
<dbReference type="OrthoDB" id="191686at2759"/>
<protein>
    <submittedName>
        <fullName evidence="8">Neurocalcin-like protein</fullName>
    </submittedName>
</protein>
<dbReference type="Pfam" id="PF13833">
    <property type="entry name" value="EF-hand_8"/>
    <property type="match status" value="1"/>
</dbReference>
<accession>A0A443SLE4</accession>
<dbReference type="GO" id="GO:0005509">
    <property type="term" value="F:calcium ion binding"/>
    <property type="evidence" value="ECO:0007669"/>
    <property type="project" value="InterPro"/>
</dbReference>
<keyword evidence="4" id="KW-0677">Repeat</keyword>
<dbReference type="PROSITE" id="PS50222">
    <property type="entry name" value="EF_HAND_2"/>
    <property type="match status" value="3"/>
</dbReference>
<name>A0A443SLE4_9ACAR</name>
<evidence type="ECO:0000313" key="9">
    <source>
        <dbReference type="Proteomes" id="UP000288716"/>
    </source>
</evidence>
<feature type="domain" description="EF-hand" evidence="7">
    <location>
        <begin position="95"/>
        <end position="130"/>
    </location>
</feature>
<keyword evidence="3" id="KW-0479">Metal-binding</keyword>
<gene>
    <name evidence="8" type="ORF">B4U80_08697</name>
</gene>
<dbReference type="SUPFAM" id="SSF47473">
    <property type="entry name" value="EF-hand"/>
    <property type="match status" value="1"/>
</dbReference>
<dbReference type="Gene3D" id="1.10.238.10">
    <property type="entry name" value="EF-hand"/>
    <property type="match status" value="1"/>
</dbReference>
<dbReference type="InterPro" id="IPR028846">
    <property type="entry name" value="Recoverin"/>
</dbReference>
<keyword evidence="5" id="KW-0106">Calcium</keyword>
<dbReference type="Pfam" id="PF13499">
    <property type="entry name" value="EF-hand_7"/>
    <property type="match status" value="1"/>
</dbReference>
<dbReference type="PANTHER" id="PTHR23055">
    <property type="entry name" value="CALCIUM BINDING PROTEINS"/>
    <property type="match status" value="1"/>
</dbReference>
<evidence type="ECO:0000256" key="5">
    <source>
        <dbReference type="ARBA" id="ARBA00022837"/>
    </source>
</evidence>
<evidence type="ECO:0000256" key="1">
    <source>
        <dbReference type="ARBA" id="ARBA00006049"/>
    </source>
</evidence>
<evidence type="ECO:0000259" key="7">
    <source>
        <dbReference type="PROSITE" id="PS50222"/>
    </source>
</evidence>
<evidence type="ECO:0000256" key="4">
    <source>
        <dbReference type="ARBA" id="ARBA00022737"/>
    </source>
</evidence>
<keyword evidence="9" id="KW-1185">Reference proteome</keyword>
<feature type="domain" description="EF-hand" evidence="7">
    <location>
        <begin position="59"/>
        <end position="94"/>
    </location>
</feature>
<dbReference type="AlphaFoldDB" id="A0A443SLE4"/>